<dbReference type="InterPro" id="IPR012994">
    <property type="entry name" value="YbgT_YccB"/>
</dbReference>
<dbReference type="Proteomes" id="UP000683428">
    <property type="component" value="Chromosome"/>
</dbReference>
<sequence>MWYFAWILGTVMAILLAVVAAMSFDAKEDASGTSQTRH</sequence>
<dbReference type="InterPro" id="IPR011724">
    <property type="entry name" value="Cyd_oper_YbgT"/>
</dbReference>
<evidence type="ECO:0000313" key="2">
    <source>
        <dbReference type="Proteomes" id="UP000683428"/>
    </source>
</evidence>
<protein>
    <submittedName>
        <fullName evidence="1">Cytochrome bd-I oxidase subunit CydX</fullName>
    </submittedName>
</protein>
<proteinExistence type="predicted"/>
<organism evidence="1 2">
    <name type="scientific">Azospira inquinata</name>
    <dbReference type="NCBI Taxonomy" id="2785627"/>
    <lineage>
        <taxon>Bacteria</taxon>
        <taxon>Pseudomonadati</taxon>
        <taxon>Pseudomonadota</taxon>
        <taxon>Betaproteobacteria</taxon>
        <taxon>Rhodocyclales</taxon>
        <taxon>Rhodocyclaceae</taxon>
        <taxon>Azospira</taxon>
    </lineage>
</organism>
<dbReference type="Pfam" id="PF08173">
    <property type="entry name" value="YbgT_YccB"/>
    <property type="match status" value="1"/>
</dbReference>
<gene>
    <name evidence="1" type="primary">cydX</name>
    <name evidence="1" type="ORF">Azoinq_00625</name>
</gene>
<evidence type="ECO:0000313" key="1">
    <source>
        <dbReference type="EMBL" id="QWT49159.1"/>
    </source>
</evidence>
<accession>A0A975XUU9</accession>
<keyword evidence="2" id="KW-1185">Reference proteome</keyword>
<dbReference type="EMBL" id="CP064782">
    <property type="protein sequence ID" value="QWT49159.1"/>
    <property type="molecule type" value="Genomic_DNA"/>
</dbReference>
<dbReference type="RefSeq" id="WP_216127931.1">
    <property type="nucleotide sequence ID" value="NZ_CP064782.1"/>
</dbReference>
<name>A0A975XUU9_9RHOO</name>
<reference evidence="1" key="1">
    <citation type="submission" date="2020-11" db="EMBL/GenBank/DDBJ databases">
        <title>Azospira inquinata sp. nov.</title>
        <authorList>
            <person name="Moe W.M."/>
            <person name="Mikes M.C."/>
        </authorList>
    </citation>
    <scope>NUCLEOTIDE SEQUENCE</scope>
    <source>
        <strain evidence="1">Azo-3</strain>
    </source>
</reference>
<dbReference type="AlphaFoldDB" id="A0A975XUU9"/>
<dbReference type="NCBIfam" id="TIGR02106">
    <property type="entry name" value="cyd_oper_ybgT"/>
    <property type="match status" value="1"/>
</dbReference>
<dbReference type="KEGG" id="aiq:Azoinq_00625"/>